<evidence type="ECO:0000256" key="1">
    <source>
        <dbReference type="SAM" id="MobiDB-lite"/>
    </source>
</evidence>
<organism evidence="2 3">
    <name type="scientific">Belnapia mucosa</name>
    <dbReference type="NCBI Taxonomy" id="2804532"/>
    <lineage>
        <taxon>Bacteria</taxon>
        <taxon>Pseudomonadati</taxon>
        <taxon>Pseudomonadota</taxon>
        <taxon>Alphaproteobacteria</taxon>
        <taxon>Acetobacterales</taxon>
        <taxon>Roseomonadaceae</taxon>
        <taxon>Belnapia</taxon>
    </lineage>
</organism>
<protein>
    <submittedName>
        <fullName evidence="2">Uncharacterized protein</fullName>
    </submittedName>
</protein>
<reference evidence="2 3" key="1">
    <citation type="submission" date="2021-01" db="EMBL/GenBank/DDBJ databases">
        <title>Belnapia mucosa sp. nov. and Belnapia arida sp. nov., isolated from the Tabernas Desert (Almeria, Spain).</title>
        <authorList>
            <person name="Molina-Menor E."/>
            <person name="Vidal-Verdu A."/>
            <person name="Calonge A."/>
            <person name="Satari L."/>
            <person name="Pereto Magraner J."/>
            <person name="Porcar Miralles M."/>
        </authorList>
    </citation>
    <scope>NUCLEOTIDE SEQUENCE [LARGE SCALE GENOMIC DNA]</scope>
    <source>
        <strain evidence="2 3">T6</strain>
    </source>
</reference>
<name>A0ABS1V2N5_9PROT</name>
<feature type="region of interest" description="Disordered" evidence="1">
    <location>
        <begin position="1"/>
        <end position="82"/>
    </location>
</feature>
<gene>
    <name evidence="2" type="ORF">JMJ55_09425</name>
</gene>
<dbReference type="EMBL" id="JAEUXJ010000003">
    <property type="protein sequence ID" value="MBL6455542.1"/>
    <property type="molecule type" value="Genomic_DNA"/>
</dbReference>
<keyword evidence="3" id="KW-1185">Reference proteome</keyword>
<comment type="caution">
    <text evidence="2">The sequence shown here is derived from an EMBL/GenBank/DDBJ whole genome shotgun (WGS) entry which is preliminary data.</text>
</comment>
<sequence>MSTERPTPQGPNAGGPGNRHATPPRDAPAPWGTGEAPFDPRGGQPATDPEAAAKALLDQANPGQPAGGDAGPMAAGAEKKGP</sequence>
<dbReference type="Proteomes" id="UP000606490">
    <property type="component" value="Unassembled WGS sequence"/>
</dbReference>
<evidence type="ECO:0000313" key="2">
    <source>
        <dbReference type="EMBL" id="MBL6455542.1"/>
    </source>
</evidence>
<proteinExistence type="predicted"/>
<accession>A0ABS1V2N5</accession>
<dbReference type="RefSeq" id="WP_202825276.1">
    <property type="nucleotide sequence ID" value="NZ_JAEUXJ010000003.1"/>
</dbReference>
<evidence type="ECO:0000313" key="3">
    <source>
        <dbReference type="Proteomes" id="UP000606490"/>
    </source>
</evidence>